<evidence type="ECO:0000313" key="2">
    <source>
        <dbReference type="Proteomes" id="UP000827092"/>
    </source>
</evidence>
<comment type="caution">
    <text evidence="1">The sequence shown here is derived from an EMBL/GenBank/DDBJ whole genome shotgun (WGS) entry which is preliminary data.</text>
</comment>
<protein>
    <submittedName>
        <fullName evidence="1">Uncharacterized protein</fullName>
    </submittedName>
</protein>
<dbReference type="EMBL" id="JAFNEN010000367">
    <property type="protein sequence ID" value="KAG8184630.1"/>
    <property type="molecule type" value="Genomic_DNA"/>
</dbReference>
<gene>
    <name evidence="1" type="ORF">JTE90_022678</name>
</gene>
<accession>A0AAV6UKF8</accession>
<reference evidence="1 2" key="1">
    <citation type="journal article" date="2022" name="Nat. Ecol. Evol.">
        <title>A masculinizing supergene underlies an exaggerated male reproductive morph in a spider.</title>
        <authorList>
            <person name="Hendrickx F."/>
            <person name="De Corte Z."/>
            <person name="Sonet G."/>
            <person name="Van Belleghem S.M."/>
            <person name="Kostlbacher S."/>
            <person name="Vangestel C."/>
        </authorList>
    </citation>
    <scope>NUCLEOTIDE SEQUENCE [LARGE SCALE GENOMIC DNA]</scope>
    <source>
        <strain evidence="1">W744_W776</strain>
    </source>
</reference>
<sequence length="72" mass="7880">MAISISTTDYRISCYRSVLTGPPPHTPLAQDPPPHTPLARYRGWRHCQGGAITPVSPTHCHASDSFPKVCCH</sequence>
<dbReference type="Proteomes" id="UP000827092">
    <property type="component" value="Unassembled WGS sequence"/>
</dbReference>
<evidence type="ECO:0000313" key="1">
    <source>
        <dbReference type="EMBL" id="KAG8184630.1"/>
    </source>
</evidence>
<dbReference type="AlphaFoldDB" id="A0AAV6UKF8"/>
<organism evidence="1 2">
    <name type="scientific">Oedothorax gibbosus</name>
    <dbReference type="NCBI Taxonomy" id="931172"/>
    <lineage>
        <taxon>Eukaryota</taxon>
        <taxon>Metazoa</taxon>
        <taxon>Ecdysozoa</taxon>
        <taxon>Arthropoda</taxon>
        <taxon>Chelicerata</taxon>
        <taxon>Arachnida</taxon>
        <taxon>Araneae</taxon>
        <taxon>Araneomorphae</taxon>
        <taxon>Entelegynae</taxon>
        <taxon>Araneoidea</taxon>
        <taxon>Linyphiidae</taxon>
        <taxon>Erigoninae</taxon>
        <taxon>Oedothorax</taxon>
    </lineage>
</organism>
<keyword evidence="2" id="KW-1185">Reference proteome</keyword>
<proteinExistence type="predicted"/>
<name>A0AAV6UKF8_9ARAC</name>